<organism evidence="1 2">
    <name type="scientific">Paramecium sonneborni</name>
    <dbReference type="NCBI Taxonomy" id="65129"/>
    <lineage>
        <taxon>Eukaryota</taxon>
        <taxon>Sar</taxon>
        <taxon>Alveolata</taxon>
        <taxon>Ciliophora</taxon>
        <taxon>Intramacronucleata</taxon>
        <taxon>Oligohymenophorea</taxon>
        <taxon>Peniculida</taxon>
        <taxon>Parameciidae</taxon>
        <taxon>Paramecium</taxon>
    </lineage>
</organism>
<reference evidence="1" key="1">
    <citation type="submission" date="2021-01" db="EMBL/GenBank/DDBJ databases">
        <authorList>
            <consortium name="Genoscope - CEA"/>
            <person name="William W."/>
        </authorList>
    </citation>
    <scope>NUCLEOTIDE SEQUENCE</scope>
</reference>
<name>A0A8S1PWG8_9CILI</name>
<sequence>MTLSQFIKNSFRNSIALDEELKTSIHHASQDGKTKASLSYYKEEEKIICNVEIEVNQLHQNQHQMIQFIKFDCLQFFIKEQLGL</sequence>
<protein>
    <submittedName>
        <fullName evidence="1">Uncharacterized protein</fullName>
    </submittedName>
</protein>
<gene>
    <name evidence="1" type="ORF">PSON_ATCC_30995.1.T0880255</name>
</gene>
<dbReference type="EMBL" id="CAJJDN010000088">
    <property type="protein sequence ID" value="CAD8107372.1"/>
    <property type="molecule type" value="Genomic_DNA"/>
</dbReference>
<keyword evidence="2" id="KW-1185">Reference proteome</keyword>
<evidence type="ECO:0000313" key="1">
    <source>
        <dbReference type="EMBL" id="CAD8107372.1"/>
    </source>
</evidence>
<comment type="caution">
    <text evidence="1">The sequence shown here is derived from an EMBL/GenBank/DDBJ whole genome shotgun (WGS) entry which is preliminary data.</text>
</comment>
<proteinExistence type="predicted"/>
<dbReference type="AlphaFoldDB" id="A0A8S1PWG8"/>
<evidence type="ECO:0000313" key="2">
    <source>
        <dbReference type="Proteomes" id="UP000692954"/>
    </source>
</evidence>
<accession>A0A8S1PWG8</accession>
<dbReference type="Proteomes" id="UP000692954">
    <property type="component" value="Unassembled WGS sequence"/>
</dbReference>